<name>A0A9P7VVH4_9AGAR</name>
<dbReference type="PANTHER" id="PTHR46300:SF1">
    <property type="entry name" value="P450, PUTATIVE (EUROFUNG)-RELATED"/>
    <property type="match status" value="1"/>
</dbReference>
<dbReference type="GO" id="GO:0004497">
    <property type="term" value="F:monooxygenase activity"/>
    <property type="evidence" value="ECO:0007669"/>
    <property type="project" value="UniProtKB-KW"/>
</dbReference>
<sequence length="108" mass="12171">MNSTLLLAFLSFCALLLYRLSVSFNRRRPPLPPGPKGLPLIGNLWDVPRAEDYPWHTYARWATTYGDLLYLDIPGNPTVIINSVKAAVDLFEKRSGNYSDRPVNGMGF</sequence>
<dbReference type="InterPro" id="IPR050364">
    <property type="entry name" value="Cytochrome_P450_fung"/>
</dbReference>
<evidence type="ECO:0000256" key="8">
    <source>
        <dbReference type="SAM" id="SignalP"/>
    </source>
</evidence>
<dbReference type="GO" id="GO:0005506">
    <property type="term" value="F:iron ion binding"/>
    <property type="evidence" value="ECO:0007669"/>
    <property type="project" value="InterPro"/>
</dbReference>
<dbReference type="PANTHER" id="PTHR46300">
    <property type="entry name" value="P450, PUTATIVE (EUROFUNG)-RELATED-RELATED"/>
    <property type="match status" value="1"/>
</dbReference>
<keyword evidence="5" id="KW-0560">Oxidoreductase</keyword>
<feature type="signal peptide" evidence="8">
    <location>
        <begin position="1"/>
        <end position="23"/>
    </location>
</feature>
<dbReference type="GeneID" id="66099321"/>
<dbReference type="AlphaFoldDB" id="A0A9P7VVH4"/>
<keyword evidence="7" id="KW-0503">Monooxygenase</keyword>
<dbReference type="SUPFAM" id="SSF48264">
    <property type="entry name" value="Cytochrome P450"/>
    <property type="match status" value="1"/>
</dbReference>
<evidence type="ECO:0000313" key="10">
    <source>
        <dbReference type="Proteomes" id="UP000812287"/>
    </source>
</evidence>
<dbReference type="GO" id="GO:0016705">
    <property type="term" value="F:oxidoreductase activity, acting on paired donors, with incorporation or reduction of molecular oxygen"/>
    <property type="evidence" value="ECO:0007669"/>
    <property type="project" value="InterPro"/>
</dbReference>
<keyword evidence="8" id="KW-0732">Signal</keyword>
<keyword evidence="10" id="KW-1185">Reference proteome</keyword>
<evidence type="ECO:0000256" key="3">
    <source>
        <dbReference type="ARBA" id="ARBA00022617"/>
    </source>
</evidence>
<evidence type="ECO:0000256" key="4">
    <source>
        <dbReference type="ARBA" id="ARBA00022723"/>
    </source>
</evidence>
<reference evidence="9" key="1">
    <citation type="submission" date="2020-11" db="EMBL/GenBank/DDBJ databases">
        <title>Adaptations for nitrogen fixation in a non-lichenized fungal sporocarp promotes dispersal by wood-feeding termites.</title>
        <authorList>
            <consortium name="DOE Joint Genome Institute"/>
            <person name="Koch R.A."/>
            <person name="Yoon G."/>
            <person name="Arayal U."/>
            <person name="Lail K."/>
            <person name="Amirebrahimi M."/>
            <person name="Labutti K."/>
            <person name="Lipzen A."/>
            <person name="Riley R."/>
            <person name="Barry K."/>
            <person name="Henrissat B."/>
            <person name="Grigoriev I.V."/>
            <person name="Herr J.R."/>
            <person name="Aime M.C."/>
        </authorList>
    </citation>
    <scope>NUCLEOTIDE SEQUENCE</scope>
    <source>
        <strain evidence="9">MCA 3950</strain>
    </source>
</reference>
<evidence type="ECO:0000256" key="1">
    <source>
        <dbReference type="ARBA" id="ARBA00001971"/>
    </source>
</evidence>
<keyword evidence="6" id="KW-0408">Iron</keyword>
<comment type="caution">
    <text evidence="9">The sequence shown here is derived from an EMBL/GenBank/DDBJ whole genome shotgun (WGS) entry which is preliminary data.</text>
</comment>
<protein>
    <recommendedName>
        <fullName evidence="11">Cytochrome P450</fullName>
    </recommendedName>
</protein>
<comment type="similarity">
    <text evidence="2">Belongs to the cytochrome P450 family.</text>
</comment>
<evidence type="ECO:0000256" key="5">
    <source>
        <dbReference type="ARBA" id="ARBA00023002"/>
    </source>
</evidence>
<evidence type="ECO:0000256" key="7">
    <source>
        <dbReference type="ARBA" id="ARBA00023033"/>
    </source>
</evidence>
<evidence type="ECO:0000256" key="6">
    <source>
        <dbReference type="ARBA" id="ARBA00023004"/>
    </source>
</evidence>
<evidence type="ECO:0000256" key="2">
    <source>
        <dbReference type="ARBA" id="ARBA00010617"/>
    </source>
</evidence>
<dbReference type="Gene3D" id="1.10.630.10">
    <property type="entry name" value="Cytochrome P450"/>
    <property type="match status" value="1"/>
</dbReference>
<dbReference type="Proteomes" id="UP000812287">
    <property type="component" value="Unassembled WGS sequence"/>
</dbReference>
<dbReference type="Pfam" id="PF00067">
    <property type="entry name" value="p450"/>
    <property type="match status" value="1"/>
</dbReference>
<organism evidence="9 10">
    <name type="scientific">Guyanagaster necrorhizus</name>
    <dbReference type="NCBI Taxonomy" id="856835"/>
    <lineage>
        <taxon>Eukaryota</taxon>
        <taxon>Fungi</taxon>
        <taxon>Dikarya</taxon>
        <taxon>Basidiomycota</taxon>
        <taxon>Agaricomycotina</taxon>
        <taxon>Agaricomycetes</taxon>
        <taxon>Agaricomycetidae</taxon>
        <taxon>Agaricales</taxon>
        <taxon>Marasmiineae</taxon>
        <taxon>Physalacriaceae</taxon>
        <taxon>Guyanagaster</taxon>
    </lineage>
</organism>
<dbReference type="InterPro" id="IPR001128">
    <property type="entry name" value="Cyt_P450"/>
</dbReference>
<dbReference type="OrthoDB" id="1055148at2759"/>
<comment type="cofactor">
    <cofactor evidence="1">
        <name>heme</name>
        <dbReference type="ChEBI" id="CHEBI:30413"/>
    </cofactor>
</comment>
<accession>A0A9P7VVH4</accession>
<evidence type="ECO:0000313" key="9">
    <source>
        <dbReference type="EMBL" id="KAG7447684.1"/>
    </source>
</evidence>
<dbReference type="InterPro" id="IPR036396">
    <property type="entry name" value="Cyt_P450_sf"/>
</dbReference>
<dbReference type="RefSeq" id="XP_043041184.1">
    <property type="nucleotide sequence ID" value="XM_043177034.1"/>
</dbReference>
<dbReference type="GO" id="GO:0020037">
    <property type="term" value="F:heme binding"/>
    <property type="evidence" value="ECO:0007669"/>
    <property type="project" value="InterPro"/>
</dbReference>
<dbReference type="EMBL" id="MU250531">
    <property type="protein sequence ID" value="KAG7447684.1"/>
    <property type="molecule type" value="Genomic_DNA"/>
</dbReference>
<evidence type="ECO:0008006" key="11">
    <source>
        <dbReference type="Google" id="ProtNLM"/>
    </source>
</evidence>
<feature type="chain" id="PRO_5040193345" description="Cytochrome P450" evidence="8">
    <location>
        <begin position="24"/>
        <end position="108"/>
    </location>
</feature>
<gene>
    <name evidence="9" type="ORF">BT62DRAFT_1004451</name>
</gene>
<keyword evidence="3" id="KW-0349">Heme</keyword>
<keyword evidence="4" id="KW-0479">Metal-binding</keyword>
<proteinExistence type="inferred from homology"/>